<accession>A0AB72VEE6</accession>
<reference evidence="2" key="1">
    <citation type="journal article" date="2007" name="Microbiology">
        <title>Comparative analysis of the Corynebacterium glutamicum group and complete genome sequence of strain R.</title>
        <authorList>
            <person name="Yukawa H."/>
            <person name="Omumasaba C.A."/>
            <person name="Nonaka H."/>
            <person name="Kos P."/>
            <person name="Okai N."/>
            <person name="Suzuki N."/>
            <person name="Suda M."/>
            <person name="Tsuge Y."/>
            <person name="Watanabe J."/>
            <person name="Ikeda Y."/>
            <person name="Vertes A.A."/>
            <person name="Inui M."/>
        </authorList>
    </citation>
    <scope>NUCLEOTIDE SEQUENCE</scope>
    <source>
        <strain evidence="2">R</strain>
    </source>
</reference>
<feature type="transmembrane region" description="Helical" evidence="1">
    <location>
        <begin position="153"/>
        <end position="173"/>
    </location>
</feature>
<dbReference type="KEGG" id="cgt:cgR_2649"/>
<feature type="transmembrane region" description="Helical" evidence="1">
    <location>
        <begin position="21"/>
        <end position="39"/>
    </location>
</feature>
<feature type="transmembrane region" description="Helical" evidence="1">
    <location>
        <begin position="232"/>
        <end position="251"/>
    </location>
</feature>
<feature type="transmembrane region" description="Helical" evidence="1">
    <location>
        <begin position="180"/>
        <end position="200"/>
    </location>
</feature>
<evidence type="ECO:0008006" key="3">
    <source>
        <dbReference type="Google" id="ProtNLM"/>
    </source>
</evidence>
<name>A0AB72VEE6_CORGB</name>
<protein>
    <recommendedName>
        <fullName evidence="3">Multidrug ABC transporter permease</fullName>
    </recommendedName>
</protein>
<dbReference type="EMBL" id="AP009044">
    <property type="protein sequence ID" value="BAF55664.1"/>
    <property type="molecule type" value="Genomic_DNA"/>
</dbReference>
<organism evidence="2">
    <name type="scientific">Corynebacterium glutamicum (strain R)</name>
    <dbReference type="NCBI Taxonomy" id="340322"/>
    <lineage>
        <taxon>Bacteria</taxon>
        <taxon>Bacillati</taxon>
        <taxon>Actinomycetota</taxon>
        <taxon>Actinomycetes</taxon>
        <taxon>Mycobacteriales</taxon>
        <taxon>Corynebacteriaceae</taxon>
        <taxon>Corynebacterium</taxon>
    </lineage>
</organism>
<proteinExistence type="predicted"/>
<keyword evidence="1" id="KW-0812">Transmembrane</keyword>
<sequence>MWTTMINTIRSEWTKLVTTKSFWWTTALILVFSLGYAALTGSLATGESFASLFLLAGSTVTGLYLLGFVVIMIQSIMMFTTEFRFGYQTQTFLATPKRWVVAVSKWLLYLVFAVVLTFITVILCFYLAKALASDTASSTLVVWEDTQARRIMWQYPLAAALLVTFCSGIALLLRQTAGAVALVLMWHFAIENLLSFLPRIGEYVGKYGPFTNLYAFITDYQSIDPGWSTTMGAVYFGAWAFVLFALGIVVLEKKDA</sequence>
<gene>
    <name evidence="2" type="ordered locus">cgR_2649</name>
</gene>
<evidence type="ECO:0000256" key="1">
    <source>
        <dbReference type="SAM" id="Phobius"/>
    </source>
</evidence>
<feature type="transmembrane region" description="Helical" evidence="1">
    <location>
        <begin position="106"/>
        <end position="128"/>
    </location>
</feature>
<feature type="transmembrane region" description="Helical" evidence="1">
    <location>
        <begin position="51"/>
        <end position="73"/>
    </location>
</feature>
<keyword evidence="1" id="KW-1133">Transmembrane helix</keyword>
<dbReference type="AlphaFoldDB" id="A0AB72VEE6"/>
<evidence type="ECO:0000313" key="2">
    <source>
        <dbReference type="EMBL" id="BAF55664.1"/>
    </source>
</evidence>
<keyword evidence="1" id="KW-0472">Membrane</keyword>
<dbReference type="Proteomes" id="UP000006698">
    <property type="component" value="Chromosome"/>
</dbReference>